<dbReference type="EMBL" id="BK015301">
    <property type="protein sequence ID" value="DAE00434.1"/>
    <property type="molecule type" value="Genomic_DNA"/>
</dbReference>
<proteinExistence type="predicted"/>
<organism evidence="1">
    <name type="scientific">Myoviridae sp. ctLnO19</name>
    <dbReference type="NCBI Taxonomy" id="2825085"/>
    <lineage>
        <taxon>Viruses</taxon>
        <taxon>Duplodnaviria</taxon>
        <taxon>Heunggongvirae</taxon>
        <taxon>Uroviricota</taxon>
        <taxon>Caudoviricetes</taxon>
    </lineage>
</organism>
<reference evidence="1" key="1">
    <citation type="journal article" date="2021" name="Proc. Natl. Acad. Sci. U.S.A.">
        <title>A Catalog of Tens of Thousands of Viruses from Human Metagenomes Reveals Hidden Associations with Chronic Diseases.</title>
        <authorList>
            <person name="Tisza M.J."/>
            <person name="Buck C.B."/>
        </authorList>
    </citation>
    <scope>NUCLEOTIDE SEQUENCE</scope>
    <source>
        <strain evidence="1">CtLnO19</strain>
    </source>
</reference>
<protein>
    <submittedName>
        <fullName evidence="1">Uncharacterized protein</fullName>
    </submittedName>
</protein>
<name>A0A8S5P0E4_9CAUD</name>
<accession>A0A8S5P0E4</accession>
<evidence type="ECO:0000313" key="1">
    <source>
        <dbReference type="EMBL" id="DAE00434.1"/>
    </source>
</evidence>
<sequence length="152" mass="17846">MILVTEDIIKTFNESSRFTLIKERLALEKVPILSRREYTLLVKNIIIYKLIHTELTLRLANKSRERNNLSTELLSSGLTLTVNNLLDRITLTLPNLSYPTEVILNNIQIILIKKTANREKVYLHFNMDIDIEFLNGFLEEMKSNYQILIRVR</sequence>